<organism evidence="1 2">
    <name type="scientific">Caldithrix abyssi DSM 13497</name>
    <dbReference type="NCBI Taxonomy" id="880073"/>
    <lineage>
        <taxon>Bacteria</taxon>
        <taxon>Pseudomonadati</taxon>
        <taxon>Calditrichota</taxon>
        <taxon>Calditrichia</taxon>
        <taxon>Calditrichales</taxon>
        <taxon>Calditrichaceae</taxon>
        <taxon>Caldithrix</taxon>
    </lineage>
</organism>
<accession>A0A1J1C3T0</accession>
<dbReference type="EMBL" id="CP018099">
    <property type="protein sequence ID" value="APF17052.1"/>
    <property type="molecule type" value="Genomic_DNA"/>
</dbReference>
<proteinExistence type="predicted"/>
<sequence length="40" mass="4502">MGGNMPFSRPKDFVQSANVFLISHVKVTNHTLKCIALRLM</sequence>
<gene>
    <name evidence="1" type="ORF">Cabys_301</name>
</gene>
<evidence type="ECO:0000313" key="1">
    <source>
        <dbReference type="EMBL" id="APF17052.1"/>
    </source>
</evidence>
<dbReference type="KEGG" id="caby:Cabys_301"/>
<dbReference type="AlphaFoldDB" id="A0A1J1C3T0"/>
<dbReference type="Proteomes" id="UP000183868">
    <property type="component" value="Chromosome"/>
</dbReference>
<evidence type="ECO:0000313" key="2">
    <source>
        <dbReference type="Proteomes" id="UP000183868"/>
    </source>
</evidence>
<protein>
    <submittedName>
        <fullName evidence="1">Uncharacterized protein</fullName>
    </submittedName>
</protein>
<reference evidence="1 2" key="1">
    <citation type="submission" date="2016-11" db="EMBL/GenBank/DDBJ databases">
        <title>Genomic analysis of Caldithrix abyssi and proposal of a novel bacterial phylum Caldithrichaeota.</title>
        <authorList>
            <person name="Kublanov I."/>
            <person name="Sigalova O."/>
            <person name="Gavrilov S."/>
            <person name="Lebedinsky A."/>
            <person name="Ivanova N."/>
            <person name="Daum C."/>
            <person name="Reddy T."/>
            <person name="Klenk H.P."/>
            <person name="Goker M."/>
            <person name="Reva O."/>
            <person name="Miroshnichenko M."/>
            <person name="Kyprides N."/>
            <person name="Woyke T."/>
            <person name="Gelfand M."/>
        </authorList>
    </citation>
    <scope>NUCLEOTIDE SEQUENCE [LARGE SCALE GENOMIC DNA]</scope>
    <source>
        <strain evidence="1 2">LF13</strain>
    </source>
</reference>
<name>A0A1J1C3T0_CALAY</name>